<dbReference type="VEuPathDB" id="FungiDB:AMAG_17752"/>
<reference evidence="2" key="2">
    <citation type="submission" date="2009-11" db="EMBL/GenBank/DDBJ databases">
        <title>The Genome Sequence of Allomyces macrogynus strain ATCC 38327.</title>
        <authorList>
            <consortium name="The Broad Institute Genome Sequencing Platform"/>
            <person name="Russ C."/>
            <person name="Cuomo C."/>
            <person name="Shea T."/>
            <person name="Young S.K."/>
            <person name="Zeng Q."/>
            <person name="Koehrsen M."/>
            <person name="Haas B."/>
            <person name="Borodovsky M."/>
            <person name="Guigo R."/>
            <person name="Alvarado L."/>
            <person name="Berlin A."/>
            <person name="Borenstein D."/>
            <person name="Chen Z."/>
            <person name="Engels R."/>
            <person name="Freedman E."/>
            <person name="Gellesch M."/>
            <person name="Goldberg J."/>
            <person name="Griggs A."/>
            <person name="Gujja S."/>
            <person name="Heiman D."/>
            <person name="Hepburn T."/>
            <person name="Howarth C."/>
            <person name="Jen D."/>
            <person name="Larson L."/>
            <person name="Lewis B."/>
            <person name="Mehta T."/>
            <person name="Park D."/>
            <person name="Pearson M."/>
            <person name="Roberts A."/>
            <person name="Saif S."/>
            <person name="Shenoy N."/>
            <person name="Sisk P."/>
            <person name="Stolte C."/>
            <person name="Sykes S."/>
            <person name="Walk T."/>
            <person name="White J."/>
            <person name="Yandava C."/>
            <person name="Burger G."/>
            <person name="Gray M.W."/>
            <person name="Holland P.W.H."/>
            <person name="King N."/>
            <person name="Lang F.B.F."/>
            <person name="Roger A.J."/>
            <person name="Ruiz-Trillo I."/>
            <person name="Lander E."/>
            <person name="Nusbaum C."/>
        </authorList>
    </citation>
    <scope>NUCLEOTIDE SEQUENCE [LARGE SCALE GENOMIC DNA]</scope>
    <source>
        <strain evidence="2">ATCC 38327</strain>
    </source>
</reference>
<dbReference type="Proteomes" id="UP000054350">
    <property type="component" value="Unassembled WGS sequence"/>
</dbReference>
<organism evidence="1 2">
    <name type="scientific">Allomyces macrogynus (strain ATCC 38327)</name>
    <name type="common">Allomyces javanicus var. macrogynus</name>
    <dbReference type="NCBI Taxonomy" id="578462"/>
    <lineage>
        <taxon>Eukaryota</taxon>
        <taxon>Fungi</taxon>
        <taxon>Fungi incertae sedis</taxon>
        <taxon>Blastocladiomycota</taxon>
        <taxon>Blastocladiomycetes</taxon>
        <taxon>Blastocladiales</taxon>
        <taxon>Blastocladiaceae</taxon>
        <taxon>Allomyces</taxon>
    </lineage>
</organism>
<evidence type="ECO:0008006" key="3">
    <source>
        <dbReference type="Google" id="ProtNLM"/>
    </source>
</evidence>
<protein>
    <recommendedName>
        <fullName evidence="3">BTB domain-containing protein</fullName>
    </recommendedName>
</protein>
<sequence>MGPAPATASLSPSEPSWTSQVAKVCTKAVLRLVQVWTRPTTRPAAEPVLEALLDRMPHWRTSRFLSGFTLSSTAWKSVIDMPWDKGRYLPTLLALLKVCPAPPDVLAMLVTQLPRAIRDFTVNPALVRLIDELLSRTSSSQAIVEDRALFRLLLGCLIERAELEQLHVGAEGDDPSSVTFRALSALIKTCRASNMDVAHWVVDPRLCRLLVVALRALTAPFSSITTLSTGCARHFDTRSVLSAVPTVFYANNPSMLAHHLKLIALVSALLERVTIPSDATDETTMTDPLLPLSRKDLADMSTARKALKLVTQLWQVGNLIIEHGLGPLLDFSRTITQPNRIDAEQLPLLCMIWRQVTESSLARLKIRTTLARAFAETMAVLAHQVFAHVERGLVKFLPTITRPFIGDAVPLAHLAHVPGPIVIDSFLAVPHDHTTKHLVVLINTLGYAPAFQAVEAPHLVSVARCLLEVGYVDPACKWVENAFQLIPYQDQRRVLAQVLYPAVHDGHIHLVRSLLTTFDDKTTLKANHVLCRAAVFFLDPMRARRLAHDWASADLDWTDAAVRVATAVMGIWLVESGAFPTDPFPALDFDLHSPPAPAHPGTDHAPVTPQLHDGAVAVCRPCLARTSAAFSALLTGAFVEAAHAVIPIPDASAVTVHDFIRVAVVHKPLVDWVRAEPQAGYTPRALVHRLVDLAVLAERYLVEDVVTRVTRVLADLTDPRSAVGRACTTAAVGLVDPAVWLAASGGSATPPHLPTVDSPGAPDSPSYSVPWLLPGSPGAVAVVSSTTTSPPALRLAADPGAAICAATAQEWAMALLRTVLALDATPRGDDAAPVRAILVRFLAAHAAAAVGGEVAEGDEDGDEVE</sequence>
<reference evidence="1 2" key="1">
    <citation type="submission" date="2009-11" db="EMBL/GenBank/DDBJ databases">
        <title>Annotation of Allomyces macrogynus ATCC 38327.</title>
        <authorList>
            <consortium name="The Broad Institute Genome Sequencing Platform"/>
            <person name="Russ C."/>
            <person name="Cuomo C."/>
            <person name="Burger G."/>
            <person name="Gray M.W."/>
            <person name="Holland P.W.H."/>
            <person name="King N."/>
            <person name="Lang F.B.F."/>
            <person name="Roger A.J."/>
            <person name="Ruiz-Trillo I."/>
            <person name="Young S.K."/>
            <person name="Zeng Q."/>
            <person name="Gargeya S."/>
            <person name="Fitzgerald M."/>
            <person name="Haas B."/>
            <person name="Abouelleil A."/>
            <person name="Alvarado L."/>
            <person name="Arachchi H.M."/>
            <person name="Berlin A."/>
            <person name="Chapman S.B."/>
            <person name="Gearin G."/>
            <person name="Goldberg J."/>
            <person name="Griggs A."/>
            <person name="Gujja S."/>
            <person name="Hansen M."/>
            <person name="Heiman D."/>
            <person name="Howarth C."/>
            <person name="Larimer J."/>
            <person name="Lui A."/>
            <person name="MacDonald P.J.P."/>
            <person name="McCowen C."/>
            <person name="Montmayeur A."/>
            <person name="Murphy C."/>
            <person name="Neiman D."/>
            <person name="Pearson M."/>
            <person name="Priest M."/>
            <person name="Roberts A."/>
            <person name="Saif S."/>
            <person name="Shea T."/>
            <person name="Sisk P."/>
            <person name="Stolte C."/>
            <person name="Sykes S."/>
            <person name="Wortman J."/>
            <person name="Nusbaum C."/>
            <person name="Birren B."/>
        </authorList>
    </citation>
    <scope>NUCLEOTIDE SEQUENCE [LARGE SCALE GENOMIC DNA]</scope>
    <source>
        <strain evidence="1 2">ATCC 38327</strain>
    </source>
</reference>
<evidence type="ECO:0000313" key="1">
    <source>
        <dbReference type="EMBL" id="KNE55196.1"/>
    </source>
</evidence>
<gene>
    <name evidence="1" type="ORF">AMAG_17752</name>
</gene>
<name>A0A0L0RYN7_ALLM3</name>
<keyword evidence="2" id="KW-1185">Reference proteome</keyword>
<proteinExistence type="predicted"/>
<dbReference type="Gene3D" id="3.30.710.10">
    <property type="entry name" value="Potassium Channel Kv1.1, Chain A"/>
    <property type="match status" value="1"/>
</dbReference>
<dbReference type="EMBL" id="GG745329">
    <property type="protein sequence ID" value="KNE55196.1"/>
    <property type="molecule type" value="Genomic_DNA"/>
</dbReference>
<dbReference type="AlphaFoldDB" id="A0A0L0RYN7"/>
<accession>A0A0L0RYN7</accession>
<evidence type="ECO:0000313" key="2">
    <source>
        <dbReference type="Proteomes" id="UP000054350"/>
    </source>
</evidence>
<dbReference type="InterPro" id="IPR011333">
    <property type="entry name" value="SKP1/BTB/POZ_sf"/>
</dbReference>